<keyword evidence="3" id="KW-1185">Reference proteome</keyword>
<dbReference type="EMBL" id="KZ678523">
    <property type="protein sequence ID" value="PSR80650.1"/>
    <property type="molecule type" value="Genomic_DNA"/>
</dbReference>
<evidence type="ECO:0000256" key="1">
    <source>
        <dbReference type="SAM" id="MobiDB-lite"/>
    </source>
</evidence>
<sequence>MPYSIHTALTAEEILRLQGTDKQEEIKRKLAPLEDFQYPPLTAVDETPDFTNDVGKSQDVCLSSPPADQLAITSTFQGASSWPFQAQIADGCTDLDHDHAVEVEAWGNGYEEGTDLLLQRSTDVQCGDWKETGLPPPAQIEETLHNKDGFATQEKFEARNWRAESLETPPGQIRNFGLWYGGTIYQESMIAQSSNRTRADIAKKEEPAHIRHSHPAQFSFGSPLNRGSKTSRYARRSRNQAVGKDSDVNEAASVAEASDDLDSDADAEADEGGKQQ</sequence>
<dbReference type="InParanoid" id="A0A2T3A0S4"/>
<feature type="compositionally biased region" description="Acidic residues" evidence="1">
    <location>
        <begin position="257"/>
        <end position="270"/>
    </location>
</feature>
<feature type="region of interest" description="Disordered" evidence="1">
    <location>
        <begin position="206"/>
        <end position="276"/>
    </location>
</feature>
<name>A0A2T3A0S4_9PEZI</name>
<feature type="compositionally biased region" description="Polar residues" evidence="1">
    <location>
        <begin position="219"/>
        <end position="231"/>
    </location>
</feature>
<evidence type="ECO:0000313" key="2">
    <source>
        <dbReference type="EMBL" id="PSR80650.1"/>
    </source>
</evidence>
<reference evidence="2 3" key="1">
    <citation type="journal article" date="2018" name="Mycol. Prog.">
        <title>Coniella lustricola, a new species from submerged detritus.</title>
        <authorList>
            <person name="Raudabaugh D.B."/>
            <person name="Iturriaga T."/>
            <person name="Carver A."/>
            <person name="Mondo S."/>
            <person name="Pangilinan J."/>
            <person name="Lipzen A."/>
            <person name="He G."/>
            <person name="Amirebrahimi M."/>
            <person name="Grigoriev I.V."/>
            <person name="Miller A.N."/>
        </authorList>
    </citation>
    <scope>NUCLEOTIDE SEQUENCE [LARGE SCALE GENOMIC DNA]</scope>
    <source>
        <strain evidence="2 3">B22-T-1</strain>
    </source>
</reference>
<accession>A0A2T3A0S4</accession>
<dbReference type="Proteomes" id="UP000241462">
    <property type="component" value="Unassembled WGS sequence"/>
</dbReference>
<dbReference type="AlphaFoldDB" id="A0A2T3A0S4"/>
<evidence type="ECO:0000313" key="3">
    <source>
        <dbReference type="Proteomes" id="UP000241462"/>
    </source>
</evidence>
<protein>
    <submittedName>
        <fullName evidence="2">Uncharacterized protein</fullName>
    </submittedName>
</protein>
<proteinExistence type="predicted"/>
<organism evidence="2 3">
    <name type="scientific">Coniella lustricola</name>
    <dbReference type="NCBI Taxonomy" id="2025994"/>
    <lineage>
        <taxon>Eukaryota</taxon>
        <taxon>Fungi</taxon>
        <taxon>Dikarya</taxon>
        <taxon>Ascomycota</taxon>
        <taxon>Pezizomycotina</taxon>
        <taxon>Sordariomycetes</taxon>
        <taxon>Sordariomycetidae</taxon>
        <taxon>Diaporthales</taxon>
        <taxon>Schizoparmaceae</taxon>
        <taxon>Coniella</taxon>
    </lineage>
</organism>
<gene>
    <name evidence="2" type="ORF">BD289DRAFT_60359</name>
</gene>